<evidence type="ECO:0000256" key="4">
    <source>
        <dbReference type="ARBA" id="ARBA00035497"/>
    </source>
</evidence>
<dbReference type="PANTHER" id="PTHR11721:SF3">
    <property type="entry name" value="LARGE RIBOSOMAL SUBUNIT PROTEIN UL15"/>
    <property type="match status" value="1"/>
</dbReference>
<dbReference type="EMBL" id="KF900391">
    <property type="protein sequence ID" value="AIE93359.1"/>
    <property type="molecule type" value="Genomic_DNA"/>
</dbReference>
<comment type="similarity">
    <text evidence="1">Belongs to the universal ribosomal protein uL15 family.</text>
</comment>
<dbReference type="InterPro" id="IPR036227">
    <property type="entry name" value="Ribosomal_uL15/eL18_sf"/>
</dbReference>
<dbReference type="Gene3D" id="4.10.990.10">
    <property type="match status" value="1"/>
</dbReference>
<keyword evidence="2 6" id="KW-0689">Ribosomal protein</keyword>
<dbReference type="AlphaFoldDB" id="A0A075FPV5"/>
<evidence type="ECO:0000256" key="2">
    <source>
        <dbReference type="ARBA" id="ARBA00022980"/>
    </source>
</evidence>
<dbReference type="GO" id="GO:0003735">
    <property type="term" value="F:structural constituent of ribosome"/>
    <property type="evidence" value="ECO:0007669"/>
    <property type="project" value="TreeGrafter"/>
</dbReference>
<feature type="compositionally biased region" description="Basic residues" evidence="5">
    <location>
        <begin position="1"/>
        <end position="17"/>
    </location>
</feature>
<evidence type="ECO:0000256" key="3">
    <source>
        <dbReference type="ARBA" id="ARBA00023274"/>
    </source>
</evidence>
<dbReference type="GO" id="GO:0022625">
    <property type="term" value="C:cytosolic large ribosomal subunit"/>
    <property type="evidence" value="ECO:0007669"/>
    <property type="project" value="TreeGrafter"/>
</dbReference>
<feature type="region of interest" description="Disordered" evidence="5">
    <location>
        <begin position="1"/>
        <end position="36"/>
    </location>
</feature>
<evidence type="ECO:0000256" key="5">
    <source>
        <dbReference type="SAM" id="MobiDB-lite"/>
    </source>
</evidence>
<dbReference type="PANTHER" id="PTHR11721">
    <property type="entry name" value="60S RIBOSOMAL PROTEIN L27A"/>
    <property type="match status" value="1"/>
</dbReference>
<dbReference type="SUPFAM" id="SSF52080">
    <property type="entry name" value="Ribosomal proteins L15p and L18e"/>
    <property type="match status" value="1"/>
</dbReference>
<organism evidence="6">
    <name type="scientific">uncultured marine thaumarchaeote AD1000_33_G09</name>
    <dbReference type="NCBI Taxonomy" id="1455909"/>
    <lineage>
        <taxon>Archaea</taxon>
        <taxon>Nitrososphaerota</taxon>
        <taxon>environmental samples</taxon>
    </lineage>
</organism>
<reference evidence="6" key="1">
    <citation type="journal article" date="2014" name="Genome Biol. Evol.">
        <title>Pangenome evidence for extensive interdomain horizontal transfer affecting lineage core and shell genes in uncultured planktonic thaumarchaeota and euryarchaeota.</title>
        <authorList>
            <person name="Deschamps P."/>
            <person name="Zivanovic Y."/>
            <person name="Moreira D."/>
            <person name="Rodriguez-Valera F."/>
            <person name="Lopez-Garcia P."/>
        </authorList>
    </citation>
    <scope>NUCLEOTIDE SEQUENCE</scope>
</reference>
<name>A0A075FPV5_9ARCH</name>
<accession>A0A075FPV5</accession>
<dbReference type="InterPro" id="IPR027386">
    <property type="entry name" value="Rbsml_uL15_N"/>
</dbReference>
<evidence type="ECO:0000256" key="1">
    <source>
        <dbReference type="ARBA" id="ARBA00007320"/>
    </source>
</evidence>
<evidence type="ECO:0000313" key="6">
    <source>
        <dbReference type="EMBL" id="AIE93359.1"/>
    </source>
</evidence>
<proteinExistence type="inferred from homology"/>
<sequence>MEMGTRHRKIRKLRGSRSHGWGQVKGHRSHPGGRGNAGLMKYKWSWTIKYDPDHFTKPSLNPPTRKIVKNGLM</sequence>
<keyword evidence="3" id="KW-0687">Ribonucleoprotein</keyword>
<protein>
    <recommendedName>
        <fullName evidence="4">50S ribosomal protein L15</fullName>
    </recommendedName>
</protein>